<dbReference type="SUPFAM" id="SSF48065">
    <property type="entry name" value="DBL homology domain (DH-domain)"/>
    <property type="match status" value="1"/>
</dbReference>
<comment type="caution">
    <text evidence="11">The sequence shown here is derived from an EMBL/GenBank/DDBJ whole genome shotgun (WGS) entry which is preliminary data.</text>
</comment>
<evidence type="ECO:0000256" key="1">
    <source>
        <dbReference type="ARBA" id="ARBA00004496"/>
    </source>
</evidence>
<dbReference type="SMART" id="SM00233">
    <property type="entry name" value="PH"/>
    <property type="match status" value="1"/>
</dbReference>
<gene>
    <name evidence="11" type="ORF">LOD99_13506</name>
</gene>
<evidence type="ECO:0000256" key="2">
    <source>
        <dbReference type="ARBA" id="ARBA00022443"/>
    </source>
</evidence>
<feature type="domain" description="SH3" evidence="8">
    <location>
        <begin position="1771"/>
        <end position="1835"/>
    </location>
</feature>
<dbReference type="InterPro" id="IPR000219">
    <property type="entry name" value="DH_dom"/>
</dbReference>
<dbReference type="PROSITE" id="PS50002">
    <property type="entry name" value="SH3"/>
    <property type="match status" value="1"/>
</dbReference>
<dbReference type="GO" id="GO:0019898">
    <property type="term" value="C:extrinsic component of membrane"/>
    <property type="evidence" value="ECO:0007669"/>
    <property type="project" value="TreeGrafter"/>
</dbReference>
<evidence type="ECO:0000313" key="11">
    <source>
        <dbReference type="EMBL" id="KAI6661633.1"/>
    </source>
</evidence>
<comment type="subcellular location">
    <subcellularLocation>
        <location evidence="1">Cytoplasm</location>
    </subcellularLocation>
</comment>
<dbReference type="Gene3D" id="1.20.900.10">
    <property type="entry name" value="Dbl homology (DH) domain"/>
    <property type="match status" value="1"/>
</dbReference>
<dbReference type="InterPro" id="IPR035899">
    <property type="entry name" value="DBL_dom_sf"/>
</dbReference>
<organism evidence="11 12">
    <name type="scientific">Oopsacas minuta</name>
    <dbReference type="NCBI Taxonomy" id="111878"/>
    <lineage>
        <taxon>Eukaryota</taxon>
        <taxon>Metazoa</taxon>
        <taxon>Porifera</taxon>
        <taxon>Hexactinellida</taxon>
        <taxon>Hexasterophora</taxon>
        <taxon>Lyssacinosida</taxon>
        <taxon>Leucopsacidae</taxon>
        <taxon>Oopsacas</taxon>
    </lineage>
</organism>
<dbReference type="InterPro" id="IPR002017">
    <property type="entry name" value="Spectrin_repeat"/>
</dbReference>
<dbReference type="SMART" id="SM00150">
    <property type="entry name" value="SPEC"/>
    <property type="match status" value="4"/>
</dbReference>
<dbReference type="Pfam" id="PF07653">
    <property type="entry name" value="SH3_2"/>
    <property type="match status" value="1"/>
</dbReference>
<keyword evidence="4" id="KW-0597">Phosphoprotein</keyword>
<dbReference type="InterPro" id="IPR051336">
    <property type="entry name" value="RhoGEF_Guanine_NuclExch_SF"/>
</dbReference>
<dbReference type="Proteomes" id="UP001165289">
    <property type="component" value="Unassembled WGS sequence"/>
</dbReference>
<dbReference type="SUPFAM" id="SSF50044">
    <property type="entry name" value="SH3-domain"/>
    <property type="match status" value="1"/>
</dbReference>
<dbReference type="InterPro" id="IPR036028">
    <property type="entry name" value="SH3-like_dom_sf"/>
</dbReference>
<dbReference type="Gene3D" id="2.30.29.30">
    <property type="entry name" value="Pleckstrin-homology domain (PH domain)/Phosphotyrosine-binding domain (PTB)"/>
    <property type="match status" value="1"/>
</dbReference>
<keyword evidence="2 6" id="KW-0728">SH3 domain</keyword>
<evidence type="ECO:0000259" key="9">
    <source>
        <dbReference type="PROSITE" id="PS50003"/>
    </source>
</evidence>
<dbReference type="SUPFAM" id="SSF46966">
    <property type="entry name" value="Spectrin repeat"/>
    <property type="match status" value="3"/>
</dbReference>
<keyword evidence="7" id="KW-0175">Coiled coil</keyword>
<dbReference type="InterPro" id="IPR055251">
    <property type="entry name" value="SOS1_NGEF_PH"/>
</dbReference>
<dbReference type="PANTHER" id="PTHR22826:SF106">
    <property type="entry name" value="TRIO, ISOFORM A"/>
    <property type="match status" value="1"/>
</dbReference>
<dbReference type="InterPro" id="IPR001849">
    <property type="entry name" value="PH_domain"/>
</dbReference>
<dbReference type="PROSITE" id="PS50003">
    <property type="entry name" value="PH_DOMAIN"/>
    <property type="match status" value="1"/>
</dbReference>
<dbReference type="PANTHER" id="PTHR22826">
    <property type="entry name" value="RHO GUANINE EXCHANGE FACTOR-RELATED"/>
    <property type="match status" value="1"/>
</dbReference>
<proteinExistence type="predicted"/>
<feature type="coiled-coil region" evidence="7">
    <location>
        <begin position="941"/>
        <end position="968"/>
    </location>
</feature>
<reference evidence="11 12" key="1">
    <citation type="journal article" date="2023" name="BMC Biol.">
        <title>The compact genome of the sponge Oopsacas minuta (Hexactinellida) is lacking key metazoan core genes.</title>
        <authorList>
            <person name="Santini S."/>
            <person name="Schenkelaars Q."/>
            <person name="Jourda C."/>
            <person name="Duchesne M."/>
            <person name="Belahbib H."/>
            <person name="Rocher C."/>
            <person name="Selva M."/>
            <person name="Riesgo A."/>
            <person name="Vervoort M."/>
            <person name="Leys S.P."/>
            <person name="Kodjabachian L."/>
            <person name="Le Bivic A."/>
            <person name="Borchiellini C."/>
            <person name="Claverie J.M."/>
            <person name="Renard E."/>
        </authorList>
    </citation>
    <scope>NUCLEOTIDE SEQUENCE [LARGE SCALE GENOMIC DNA]</scope>
    <source>
        <strain evidence="11">SPO-2</strain>
    </source>
</reference>
<dbReference type="Pfam" id="PF00435">
    <property type="entry name" value="Spectrin"/>
    <property type="match status" value="2"/>
</dbReference>
<evidence type="ECO:0000256" key="5">
    <source>
        <dbReference type="ARBA" id="ARBA00022658"/>
    </source>
</evidence>
<evidence type="ECO:0000256" key="6">
    <source>
        <dbReference type="PROSITE-ProRule" id="PRU00192"/>
    </source>
</evidence>
<dbReference type="SMART" id="SM00325">
    <property type="entry name" value="RhoGEF"/>
    <property type="match status" value="1"/>
</dbReference>
<feature type="coiled-coil region" evidence="7">
    <location>
        <begin position="1289"/>
        <end position="1350"/>
    </location>
</feature>
<protein>
    <submittedName>
        <fullName evidence="11">Triple functional domain protein-like isoform X6</fullName>
    </submittedName>
</protein>
<name>A0AAV7KKP0_9METZ</name>
<keyword evidence="5" id="KW-0344">Guanine-nucleotide releasing factor</keyword>
<evidence type="ECO:0000256" key="4">
    <source>
        <dbReference type="ARBA" id="ARBA00022553"/>
    </source>
</evidence>
<evidence type="ECO:0000256" key="7">
    <source>
        <dbReference type="SAM" id="Coils"/>
    </source>
</evidence>
<sequence length="1861" mass="215803">MAKKSDSNQNLEESIETSVFVRSFTRPSSSQSKHAVNSDTIQPVQDCKTLFLTNVAYLTGGRDTRGGAIIQINTPTIERSPDELANLLNFIASIPDDTIKMKGFSILIDCQSCPTHVAKFTVKVLQQLFNEKISTVFLLKPNNFWERRRSGMSFRSKSKYSFPVELLNSIKDIQHFFPDSTQYLPQHGGSLVYDHKAFTCSYLEFLSLIQDCQKSLSEYSDIYNIVQQQHLAANMAGAKKMLAEVEECENILKLETPKRLEAEATPLIHKIRAQASVSTGKGKNDRLHPDLLTTVSRLEDLVARLVTQQWHLKQHSQKRRAVLQDCFSHRNFENEVQQVLSWIHGEGHSHILKSNRIGSNHRNSVQLLEENAKFEARVKNWKQTVSETCVLGDMLVREAHYASIAINEKVQQVNSHWRSFEDVVNERTGILKLAMYFGQKSDQFFERCEKWQHACESENIPLDIKSGQELCRVHEDIKNIYENQFEQIEKDGNTLIEIMRKPKEMISSSSIPDYIIDIKRIREILFNLHDDKQHLDDLWKQRRQELTHTLQARIFQNDCDRITAWITAKGYNYLIKNSEIGNSYRETSHFLSLHQNFDREAKNQLTEGSALSRKSQDLISFHLPRDKGVTPHEIRKCIVTLEGRIQAFQESLLEREGILRNTQKFHETVDYTLQTYHKQIANSKNDSYPDSAQDTENLIKSVKQLHTFNIEELNRISHSCSKIQQSLENSSSRILEATSQKLSPDHQIVTSPLANQVDRVHKELRIVEEYFEKRLQLLDVCLNMRIFECDARTHLTRLTTWHKELIDQDIFPSTLQEAKLLVQKYQKRLNFLHQAFEIIHENADGLKIQVNMQQLYLVSSTPERVEAVQHVTNLTEDLERKQGEVLKIAADRVSQYQEYVILLEFELQYRELLDHITMIERTTPIEVGQSLEQSNNILKQIEQVDTELQNICQQVRQLQLRANQMSQEKHPSGGNIQYFAEDLTNNWNKVSASLDKRRHLVNVTCNFHELSNDLMRKFDELSRDFNTINFSDVSPDDRHLLKQNQENWKVIKEGVVLLNKDGQMLLQSLDQECKSQKFKVNKSHLKKPLSHEDQDAVTTLQLLKQRLNYILEMVNLKLSQADTDLWTQFEQKLSIISQIAEFQYESEEITKFLEYSGLARLKMHDNLKYNVKDCNTQLMKFKEDYTKIKRETSNRVFKCQDKGKRVQVYVADQFLIIQKIQVILNTLKNKWIQFQERCEAREKLLEKALLFQIDLSKVRDWRSKTSSFFTKIEGDLNASSTSDEVDGVISNLKECMQNSETMVEELLQQIKFLSSELGGEQIETQKHMVSFNYKMTKEELERHLANAENRKYLLWQIEREKNTELQLRKLRDMMIAELMSTERLYINDLAVIINKYVEQFPCESTPESIHHLKREIFSNITDIHLFHKNLFLPTLLDANNNVNEIADAFARFKHRIEELYTVFCRDRRESERILVAHTEFFEQWQQVVDEPLALLHQLLKPIQRITKYKLLLDKMFNVTQDLSEPRLSLKNACKAILHILNITNHQVDLLYLENFEGNVNDLGKLLHKGILYSSGKSWKNNSDKPRHTFLFTLALVLTKRQDDLSKEANSSLKYICKEVIFLDDLKLSMNSTECEGLKFILSSKDEKYYFRTNTMEAKEEWYHHLSCVLDCKSSLGVNKKPFFKPKSGFSKIINRSTSTMPFGSDSPHTSTPKTLLLPAFSHSASISSLTVANSSASFDGIPPPPMLDPTLHEIKIDLAGNSDFENSDSLNMNSLSKCIADYEPDSSNPRGIRLLCGDEVEILKRSINWSWVRISHKTNGSTGWVPTTHLSLSNGLTPESLPTSRSQDIHKKALDSSFELV</sequence>
<dbReference type="Pfam" id="PF00621">
    <property type="entry name" value="RhoGEF"/>
    <property type="match status" value="1"/>
</dbReference>
<dbReference type="InterPro" id="IPR001452">
    <property type="entry name" value="SH3_domain"/>
</dbReference>
<dbReference type="CDD" id="cd00176">
    <property type="entry name" value="SPEC"/>
    <property type="match status" value="1"/>
</dbReference>
<dbReference type="InterPro" id="IPR018159">
    <property type="entry name" value="Spectrin/alpha-actinin"/>
</dbReference>
<feature type="domain" description="PH" evidence="9">
    <location>
        <begin position="1564"/>
        <end position="1670"/>
    </location>
</feature>
<dbReference type="GO" id="GO:0005085">
    <property type="term" value="F:guanyl-nucleotide exchange factor activity"/>
    <property type="evidence" value="ECO:0007669"/>
    <property type="project" value="UniProtKB-KW"/>
</dbReference>
<keyword evidence="12" id="KW-1185">Reference proteome</keyword>
<dbReference type="SUPFAM" id="SSF50729">
    <property type="entry name" value="PH domain-like"/>
    <property type="match status" value="1"/>
</dbReference>
<dbReference type="Pfam" id="PF22697">
    <property type="entry name" value="SOS1_NGEF_PH"/>
    <property type="match status" value="1"/>
</dbReference>
<dbReference type="Gene3D" id="1.20.58.60">
    <property type="match status" value="3"/>
</dbReference>
<feature type="domain" description="DH" evidence="10">
    <location>
        <begin position="1370"/>
        <end position="1546"/>
    </location>
</feature>
<accession>A0AAV7KKP0</accession>
<dbReference type="EMBL" id="JAKMXF010000011">
    <property type="protein sequence ID" value="KAI6661633.1"/>
    <property type="molecule type" value="Genomic_DNA"/>
</dbReference>
<evidence type="ECO:0000313" key="12">
    <source>
        <dbReference type="Proteomes" id="UP001165289"/>
    </source>
</evidence>
<dbReference type="PROSITE" id="PS50010">
    <property type="entry name" value="DH_2"/>
    <property type="match status" value="1"/>
</dbReference>
<dbReference type="GO" id="GO:0005737">
    <property type="term" value="C:cytoplasm"/>
    <property type="evidence" value="ECO:0007669"/>
    <property type="project" value="UniProtKB-SubCell"/>
</dbReference>
<evidence type="ECO:0000259" key="8">
    <source>
        <dbReference type="PROSITE" id="PS50002"/>
    </source>
</evidence>
<dbReference type="InterPro" id="IPR011993">
    <property type="entry name" value="PH-like_dom_sf"/>
</dbReference>
<evidence type="ECO:0000256" key="3">
    <source>
        <dbReference type="ARBA" id="ARBA00022490"/>
    </source>
</evidence>
<keyword evidence="3" id="KW-0963">Cytoplasm</keyword>
<evidence type="ECO:0000259" key="10">
    <source>
        <dbReference type="PROSITE" id="PS50010"/>
    </source>
</evidence>